<gene>
    <name evidence="2" type="ORF">RRF57_002305</name>
</gene>
<dbReference type="Proteomes" id="UP001305414">
    <property type="component" value="Unassembled WGS sequence"/>
</dbReference>
<name>A0AAN7U6R4_9PEZI</name>
<protein>
    <submittedName>
        <fullName evidence="2">Uncharacterized protein</fullName>
    </submittedName>
</protein>
<proteinExistence type="predicted"/>
<feature type="transmembrane region" description="Helical" evidence="1">
    <location>
        <begin position="65"/>
        <end position="87"/>
    </location>
</feature>
<keyword evidence="3" id="KW-1185">Reference proteome</keyword>
<feature type="transmembrane region" description="Helical" evidence="1">
    <location>
        <begin position="12"/>
        <end position="45"/>
    </location>
</feature>
<dbReference type="AlphaFoldDB" id="A0AAN7U6R4"/>
<evidence type="ECO:0000313" key="2">
    <source>
        <dbReference type="EMBL" id="KAK5626590.1"/>
    </source>
</evidence>
<sequence length="104" mass="10777">MTRELLKASGSLASVMILFVSSIASGAIIAVSTAVISVAASIAPGRSPWSFSYVRLDVDDGRTASVNNGVFIAMSPVLVGTSALVLMMSRASTYGTYASDDFHL</sequence>
<evidence type="ECO:0000256" key="1">
    <source>
        <dbReference type="SAM" id="Phobius"/>
    </source>
</evidence>
<keyword evidence="1" id="KW-0812">Transmembrane</keyword>
<dbReference type="EMBL" id="JAWHQM010000003">
    <property type="protein sequence ID" value="KAK5626590.1"/>
    <property type="molecule type" value="Genomic_DNA"/>
</dbReference>
<organism evidence="2 3">
    <name type="scientific">Xylaria bambusicola</name>
    <dbReference type="NCBI Taxonomy" id="326684"/>
    <lineage>
        <taxon>Eukaryota</taxon>
        <taxon>Fungi</taxon>
        <taxon>Dikarya</taxon>
        <taxon>Ascomycota</taxon>
        <taxon>Pezizomycotina</taxon>
        <taxon>Sordariomycetes</taxon>
        <taxon>Xylariomycetidae</taxon>
        <taxon>Xylariales</taxon>
        <taxon>Xylariaceae</taxon>
        <taxon>Xylaria</taxon>
    </lineage>
</organism>
<accession>A0AAN7U6R4</accession>
<keyword evidence="1" id="KW-0472">Membrane</keyword>
<comment type="caution">
    <text evidence="2">The sequence shown here is derived from an EMBL/GenBank/DDBJ whole genome shotgun (WGS) entry which is preliminary data.</text>
</comment>
<reference evidence="2 3" key="1">
    <citation type="submission" date="2023-10" db="EMBL/GenBank/DDBJ databases">
        <title>Draft genome sequence of Xylaria bambusicola isolate GMP-LS, the root and basal stem rot pathogen of sugarcane in Indonesia.</title>
        <authorList>
            <person name="Selvaraj P."/>
            <person name="Muralishankar V."/>
            <person name="Muruganantham S."/>
            <person name="Sp S."/>
            <person name="Haryani S."/>
            <person name="Lau K.J.X."/>
            <person name="Naqvi N.I."/>
        </authorList>
    </citation>
    <scope>NUCLEOTIDE SEQUENCE [LARGE SCALE GENOMIC DNA]</scope>
    <source>
        <strain evidence="2">GMP-LS</strain>
    </source>
</reference>
<keyword evidence="1" id="KW-1133">Transmembrane helix</keyword>
<evidence type="ECO:0000313" key="3">
    <source>
        <dbReference type="Proteomes" id="UP001305414"/>
    </source>
</evidence>